<protein>
    <submittedName>
        <fullName evidence="1">Uncharacterized protein</fullName>
    </submittedName>
</protein>
<reference evidence="2" key="1">
    <citation type="journal article" date="2019" name="Int. J. Syst. Evol. Microbiol.">
        <title>The Global Catalogue of Microorganisms (GCM) 10K type strain sequencing project: providing services to taxonomists for standard genome sequencing and annotation.</title>
        <authorList>
            <consortium name="The Broad Institute Genomics Platform"/>
            <consortium name="The Broad Institute Genome Sequencing Center for Infectious Disease"/>
            <person name="Wu L."/>
            <person name="Ma J."/>
        </authorList>
    </citation>
    <scope>NUCLEOTIDE SEQUENCE [LARGE SCALE GENOMIC DNA]</scope>
    <source>
        <strain evidence="2">JCM 19125</strain>
    </source>
</reference>
<organism evidence="1 2">
    <name type="scientific">Tessaracoccus lubricantis</name>
    <dbReference type="NCBI Taxonomy" id="545543"/>
    <lineage>
        <taxon>Bacteria</taxon>
        <taxon>Bacillati</taxon>
        <taxon>Actinomycetota</taxon>
        <taxon>Actinomycetes</taxon>
        <taxon>Propionibacteriales</taxon>
        <taxon>Propionibacteriaceae</taxon>
        <taxon>Tessaracoccus</taxon>
    </lineage>
</organism>
<name>A0ABP9F1R3_9ACTN</name>
<evidence type="ECO:0000313" key="2">
    <source>
        <dbReference type="Proteomes" id="UP001501521"/>
    </source>
</evidence>
<evidence type="ECO:0000313" key="1">
    <source>
        <dbReference type="EMBL" id="GAA4890787.1"/>
    </source>
</evidence>
<sequence>MRLFADNAFYEMLYDWVVGVFGKVINGDFNISDLLKIGSNG</sequence>
<proteinExistence type="predicted"/>
<keyword evidence="2" id="KW-1185">Reference proteome</keyword>
<comment type="caution">
    <text evidence="1">The sequence shown here is derived from an EMBL/GenBank/DDBJ whole genome shotgun (WGS) entry which is preliminary data.</text>
</comment>
<dbReference type="EMBL" id="BAABLV010000008">
    <property type="protein sequence ID" value="GAA4890787.1"/>
    <property type="molecule type" value="Genomic_DNA"/>
</dbReference>
<dbReference type="Proteomes" id="UP001501521">
    <property type="component" value="Unassembled WGS sequence"/>
</dbReference>
<accession>A0ABP9F1R3</accession>
<gene>
    <name evidence="1" type="ORF">GCM10025789_04220</name>
</gene>